<dbReference type="EMBL" id="CAAALY010020041">
    <property type="protein sequence ID" value="VEL14116.1"/>
    <property type="molecule type" value="Genomic_DNA"/>
</dbReference>
<evidence type="ECO:0000313" key="2">
    <source>
        <dbReference type="Proteomes" id="UP000784294"/>
    </source>
</evidence>
<dbReference type="AlphaFoldDB" id="A0A3S5A3L1"/>
<accession>A0A3S5A3L1</accession>
<evidence type="ECO:0000313" key="1">
    <source>
        <dbReference type="EMBL" id="VEL14116.1"/>
    </source>
</evidence>
<comment type="caution">
    <text evidence="1">The sequence shown here is derived from an EMBL/GenBank/DDBJ whole genome shotgun (WGS) entry which is preliminary data.</text>
</comment>
<protein>
    <submittedName>
        <fullName evidence="1">Uncharacterized protein</fullName>
    </submittedName>
</protein>
<keyword evidence="2" id="KW-1185">Reference proteome</keyword>
<proteinExistence type="predicted"/>
<organism evidence="1 2">
    <name type="scientific">Protopolystoma xenopodis</name>
    <dbReference type="NCBI Taxonomy" id="117903"/>
    <lineage>
        <taxon>Eukaryota</taxon>
        <taxon>Metazoa</taxon>
        <taxon>Spiralia</taxon>
        <taxon>Lophotrochozoa</taxon>
        <taxon>Platyhelminthes</taxon>
        <taxon>Monogenea</taxon>
        <taxon>Polyopisthocotylea</taxon>
        <taxon>Polystomatidea</taxon>
        <taxon>Polystomatidae</taxon>
        <taxon>Protopolystoma</taxon>
    </lineage>
</organism>
<sequence length="98" mass="11486">MDKPTQYYLSKLLIGSTVKRFDSRLEKQELQLQLNQLARLSFARNEGHLRASLLHRNSRLNLSVRTILQEYKCKHPPNKGRALVTRRQRTDLALTDLD</sequence>
<gene>
    <name evidence="1" type="ORF">PXEA_LOCUS7556</name>
</gene>
<dbReference type="Proteomes" id="UP000784294">
    <property type="component" value="Unassembled WGS sequence"/>
</dbReference>
<name>A0A3S5A3L1_9PLAT</name>
<reference evidence="1" key="1">
    <citation type="submission" date="2018-11" db="EMBL/GenBank/DDBJ databases">
        <authorList>
            <consortium name="Pathogen Informatics"/>
        </authorList>
    </citation>
    <scope>NUCLEOTIDE SEQUENCE</scope>
</reference>